<dbReference type="AlphaFoldDB" id="A0A8S4DKK1"/>
<dbReference type="Gene3D" id="3.90.70.10">
    <property type="entry name" value="Cysteine proteinases"/>
    <property type="match status" value="1"/>
</dbReference>
<sequence>MAAEESSVWLSEEGARALHAAAPLDRQLPPRDKRLLCDAYMCLYRSPDVAMYR</sequence>
<comment type="caution">
    <text evidence="1">The sequence shown here is derived from an EMBL/GenBank/DDBJ whole genome shotgun (WGS) entry which is preliminary data.</text>
</comment>
<accession>A0A8S4DKK1</accession>
<keyword evidence="2" id="KW-1185">Reference proteome</keyword>
<evidence type="ECO:0000313" key="2">
    <source>
        <dbReference type="Proteomes" id="UP000653454"/>
    </source>
</evidence>
<dbReference type="EMBL" id="CAJHNJ030000005">
    <property type="protein sequence ID" value="CAG9098437.1"/>
    <property type="molecule type" value="Genomic_DNA"/>
</dbReference>
<evidence type="ECO:0000313" key="1">
    <source>
        <dbReference type="EMBL" id="CAG9098437.1"/>
    </source>
</evidence>
<proteinExistence type="predicted"/>
<name>A0A8S4DKK1_PLUXY</name>
<gene>
    <name evidence="1" type="ORF">PLXY2_LOCUS2194</name>
</gene>
<protein>
    <submittedName>
        <fullName evidence="1">(diamondback moth) hypothetical protein</fullName>
    </submittedName>
</protein>
<organism evidence="1 2">
    <name type="scientific">Plutella xylostella</name>
    <name type="common">Diamondback moth</name>
    <name type="synonym">Plutella maculipennis</name>
    <dbReference type="NCBI Taxonomy" id="51655"/>
    <lineage>
        <taxon>Eukaryota</taxon>
        <taxon>Metazoa</taxon>
        <taxon>Ecdysozoa</taxon>
        <taxon>Arthropoda</taxon>
        <taxon>Hexapoda</taxon>
        <taxon>Insecta</taxon>
        <taxon>Pterygota</taxon>
        <taxon>Neoptera</taxon>
        <taxon>Endopterygota</taxon>
        <taxon>Lepidoptera</taxon>
        <taxon>Glossata</taxon>
        <taxon>Ditrysia</taxon>
        <taxon>Yponomeutoidea</taxon>
        <taxon>Plutellidae</taxon>
        <taxon>Plutella</taxon>
    </lineage>
</organism>
<dbReference type="Proteomes" id="UP000653454">
    <property type="component" value="Unassembled WGS sequence"/>
</dbReference>
<reference evidence="1" key="1">
    <citation type="submission" date="2020-11" db="EMBL/GenBank/DDBJ databases">
        <authorList>
            <person name="Whiteford S."/>
        </authorList>
    </citation>
    <scope>NUCLEOTIDE SEQUENCE</scope>
</reference>